<reference evidence="1" key="1">
    <citation type="journal article" date="2022" name="Plant J.">
        <title>Strategies of tolerance reflected in two North American maple genomes.</title>
        <authorList>
            <person name="McEvoy S.L."/>
            <person name="Sezen U.U."/>
            <person name="Trouern-Trend A."/>
            <person name="McMahon S.M."/>
            <person name="Schaberg P.G."/>
            <person name="Yang J."/>
            <person name="Wegrzyn J.L."/>
            <person name="Swenson N.G."/>
        </authorList>
    </citation>
    <scope>NUCLEOTIDE SEQUENCE</scope>
    <source>
        <strain evidence="1">NS2018</strain>
    </source>
</reference>
<evidence type="ECO:0000313" key="2">
    <source>
        <dbReference type="Proteomes" id="UP001168877"/>
    </source>
</evidence>
<dbReference type="Proteomes" id="UP001168877">
    <property type="component" value="Unassembled WGS sequence"/>
</dbReference>
<keyword evidence="2" id="KW-1185">Reference proteome</keyword>
<organism evidence="1 2">
    <name type="scientific">Acer saccharum</name>
    <name type="common">Sugar maple</name>
    <dbReference type="NCBI Taxonomy" id="4024"/>
    <lineage>
        <taxon>Eukaryota</taxon>
        <taxon>Viridiplantae</taxon>
        <taxon>Streptophyta</taxon>
        <taxon>Embryophyta</taxon>
        <taxon>Tracheophyta</taxon>
        <taxon>Spermatophyta</taxon>
        <taxon>Magnoliopsida</taxon>
        <taxon>eudicotyledons</taxon>
        <taxon>Gunneridae</taxon>
        <taxon>Pentapetalae</taxon>
        <taxon>rosids</taxon>
        <taxon>malvids</taxon>
        <taxon>Sapindales</taxon>
        <taxon>Sapindaceae</taxon>
        <taxon>Hippocastanoideae</taxon>
        <taxon>Acereae</taxon>
        <taxon>Acer</taxon>
    </lineage>
</organism>
<proteinExistence type="predicted"/>
<dbReference type="EMBL" id="JAUESC010000004">
    <property type="protein sequence ID" value="KAK0598590.1"/>
    <property type="molecule type" value="Genomic_DNA"/>
</dbReference>
<reference evidence="1" key="2">
    <citation type="submission" date="2023-06" db="EMBL/GenBank/DDBJ databases">
        <authorList>
            <person name="Swenson N.G."/>
            <person name="Wegrzyn J.L."/>
            <person name="Mcevoy S.L."/>
        </authorList>
    </citation>
    <scope>NUCLEOTIDE SEQUENCE</scope>
    <source>
        <strain evidence="1">NS2018</strain>
        <tissue evidence="1">Leaf</tissue>
    </source>
</reference>
<accession>A0AA39SZ09</accession>
<protein>
    <submittedName>
        <fullName evidence="1">Uncharacterized protein</fullName>
    </submittedName>
</protein>
<name>A0AA39SZ09_ACESA</name>
<dbReference type="AlphaFoldDB" id="A0AA39SZ09"/>
<gene>
    <name evidence="1" type="ORF">LWI29_036099</name>
</gene>
<sequence>MLWLQAVIPQSDLNSCPNLERQEMADHSLFVNQNEKEMGRSNVSRQHAFDGKEDVVGFTHQIKAKYGGVKGISVGRGIEEGPSIDQLKKNLGQEPNYLEVAKAFINKVQLGPIMKSLGGVKDARLGRRNEEGPPI</sequence>
<evidence type="ECO:0000313" key="1">
    <source>
        <dbReference type="EMBL" id="KAK0598590.1"/>
    </source>
</evidence>
<comment type="caution">
    <text evidence="1">The sequence shown here is derived from an EMBL/GenBank/DDBJ whole genome shotgun (WGS) entry which is preliminary data.</text>
</comment>